<sequence>MSIIEEAPGYLQVLSDGSVLRFQQQVIAASTESESGCISKDVTVEAPKNVTARIFLPVVSAMLSNRLLPVLVYFHGGGFCIGSTAWLGYHQFLGDLCVKSRCIVLSVDYSAGANISHHVALKALRSPISLVTIRGVLLIHPYFGSERRTQKESANETSMEVLMNDMFWRLSIPEGLNRDYYGCNYETMIVSDEEWERFPEVVVHVAGLDFLKERGVLYSEFMKKRGVKWVNLIEAAGEQHVYHVFYPESAATRLLQQQMSDFINKF</sequence>
<accession>A0ACB9RFU6</accession>
<protein>
    <submittedName>
        <fullName evidence="1">Uncharacterized protein</fullName>
    </submittedName>
</protein>
<gene>
    <name evidence="1" type="ORF">MLD38_014088</name>
</gene>
<organism evidence="1 2">
    <name type="scientific">Melastoma candidum</name>
    <dbReference type="NCBI Taxonomy" id="119954"/>
    <lineage>
        <taxon>Eukaryota</taxon>
        <taxon>Viridiplantae</taxon>
        <taxon>Streptophyta</taxon>
        <taxon>Embryophyta</taxon>
        <taxon>Tracheophyta</taxon>
        <taxon>Spermatophyta</taxon>
        <taxon>Magnoliopsida</taxon>
        <taxon>eudicotyledons</taxon>
        <taxon>Gunneridae</taxon>
        <taxon>Pentapetalae</taxon>
        <taxon>rosids</taxon>
        <taxon>malvids</taxon>
        <taxon>Myrtales</taxon>
        <taxon>Melastomataceae</taxon>
        <taxon>Melastomatoideae</taxon>
        <taxon>Melastomateae</taxon>
        <taxon>Melastoma</taxon>
    </lineage>
</organism>
<evidence type="ECO:0000313" key="2">
    <source>
        <dbReference type="Proteomes" id="UP001057402"/>
    </source>
</evidence>
<dbReference type="EMBL" id="CM042883">
    <property type="protein sequence ID" value="KAI4376308.1"/>
    <property type="molecule type" value="Genomic_DNA"/>
</dbReference>
<evidence type="ECO:0000313" key="1">
    <source>
        <dbReference type="EMBL" id="KAI4376308.1"/>
    </source>
</evidence>
<keyword evidence="2" id="KW-1185">Reference proteome</keyword>
<dbReference type="Proteomes" id="UP001057402">
    <property type="component" value="Chromosome 4"/>
</dbReference>
<reference evidence="2" key="1">
    <citation type="journal article" date="2023" name="Front. Plant Sci.">
        <title>Chromosomal-level genome assembly of Melastoma candidum provides insights into trichome evolution.</title>
        <authorList>
            <person name="Zhong Y."/>
            <person name="Wu W."/>
            <person name="Sun C."/>
            <person name="Zou P."/>
            <person name="Liu Y."/>
            <person name="Dai S."/>
            <person name="Zhou R."/>
        </authorList>
    </citation>
    <scope>NUCLEOTIDE SEQUENCE [LARGE SCALE GENOMIC DNA]</scope>
</reference>
<proteinExistence type="predicted"/>
<name>A0ACB9RFU6_9MYRT</name>
<comment type="caution">
    <text evidence="1">The sequence shown here is derived from an EMBL/GenBank/DDBJ whole genome shotgun (WGS) entry which is preliminary data.</text>
</comment>